<protein>
    <submittedName>
        <fullName evidence="1">588_t:CDS:1</fullName>
    </submittedName>
</protein>
<reference evidence="1" key="1">
    <citation type="submission" date="2021-06" db="EMBL/GenBank/DDBJ databases">
        <authorList>
            <person name="Kallberg Y."/>
            <person name="Tangrot J."/>
            <person name="Rosling A."/>
        </authorList>
    </citation>
    <scope>NUCLEOTIDE SEQUENCE</scope>
    <source>
        <strain evidence="1">87-6 pot B 2015</strain>
    </source>
</reference>
<gene>
    <name evidence="1" type="ORF">FMOSSE_LOCUS4207</name>
</gene>
<accession>A0A9N8ZR65</accession>
<proteinExistence type="predicted"/>
<dbReference type="EMBL" id="CAJVPP010000690">
    <property type="protein sequence ID" value="CAG8504373.1"/>
    <property type="molecule type" value="Genomic_DNA"/>
</dbReference>
<organism evidence="1 2">
    <name type="scientific">Funneliformis mosseae</name>
    <name type="common">Endomycorrhizal fungus</name>
    <name type="synonym">Glomus mosseae</name>
    <dbReference type="NCBI Taxonomy" id="27381"/>
    <lineage>
        <taxon>Eukaryota</taxon>
        <taxon>Fungi</taxon>
        <taxon>Fungi incertae sedis</taxon>
        <taxon>Mucoromycota</taxon>
        <taxon>Glomeromycotina</taxon>
        <taxon>Glomeromycetes</taxon>
        <taxon>Glomerales</taxon>
        <taxon>Glomeraceae</taxon>
        <taxon>Funneliformis</taxon>
    </lineage>
</organism>
<dbReference type="AlphaFoldDB" id="A0A9N8ZR65"/>
<evidence type="ECO:0000313" key="2">
    <source>
        <dbReference type="Proteomes" id="UP000789375"/>
    </source>
</evidence>
<dbReference type="Proteomes" id="UP000789375">
    <property type="component" value="Unassembled WGS sequence"/>
</dbReference>
<comment type="caution">
    <text evidence="1">The sequence shown here is derived from an EMBL/GenBank/DDBJ whole genome shotgun (WGS) entry which is preliminary data.</text>
</comment>
<name>A0A9N8ZR65_FUNMO</name>
<keyword evidence="2" id="KW-1185">Reference proteome</keyword>
<sequence>MAEQSENIFSSHTFVYDYPNSSKIETYYQANRRLFSSFYNIISLETYSTLLKLT</sequence>
<evidence type="ECO:0000313" key="1">
    <source>
        <dbReference type="EMBL" id="CAG8504373.1"/>
    </source>
</evidence>